<proteinExistence type="predicted"/>
<evidence type="ECO:0000313" key="4">
    <source>
        <dbReference type="Proteomes" id="UP000241229"/>
    </source>
</evidence>
<organism evidence="3 4">
    <name type="scientific">Kumtagia ephedrae</name>
    <dbReference type="NCBI Taxonomy" id="2116701"/>
    <lineage>
        <taxon>Bacteria</taxon>
        <taxon>Pseudomonadati</taxon>
        <taxon>Pseudomonadota</taxon>
        <taxon>Alphaproteobacteria</taxon>
        <taxon>Hyphomicrobiales</taxon>
        <taxon>Phyllobacteriaceae</taxon>
        <taxon>Kumtagia</taxon>
    </lineage>
</organism>
<feature type="region of interest" description="Disordered" evidence="1">
    <location>
        <begin position="1"/>
        <end position="42"/>
    </location>
</feature>
<sequence>MASDGDAGRERESRRILDRVGREADSSGFAQQATPQAADRQSDPIEYWGTRIGRMLGLAIAIVLMITLAFYIVRSL</sequence>
<keyword evidence="2" id="KW-0812">Transmembrane</keyword>
<evidence type="ECO:0000256" key="2">
    <source>
        <dbReference type="SAM" id="Phobius"/>
    </source>
</evidence>
<keyword evidence="2" id="KW-0472">Membrane</keyword>
<comment type="caution">
    <text evidence="3">The sequence shown here is derived from an EMBL/GenBank/DDBJ whole genome shotgun (WGS) entry which is preliminary data.</text>
</comment>
<feature type="transmembrane region" description="Helical" evidence="2">
    <location>
        <begin position="52"/>
        <end position="73"/>
    </location>
</feature>
<evidence type="ECO:0000313" key="3">
    <source>
        <dbReference type="EMBL" id="PSJ58724.1"/>
    </source>
</evidence>
<feature type="compositionally biased region" description="Basic and acidic residues" evidence="1">
    <location>
        <begin position="1"/>
        <end position="25"/>
    </location>
</feature>
<keyword evidence="2" id="KW-1133">Transmembrane helix</keyword>
<gene>
    <name evidence="3" type="ORF">C7I84_14675</name>
</gene>
<dbReference type="AlphaFoldDB" id="A0A2P7S8C6"/>
<dbReference type="Proteomes" id="UP000241229">
    <property type="component" value="Unassembled WGS sequence"/>
</dbReference>
<protein>
    <submittedName>
        <fullName evidence="3">Uncharacterized protein</fullName>
    </submittedName>
</protein>
<evidence type="ECO:0000256" key="1">
    <source>
        <dbReference type="SAM" id="MobiDB-lite"/>
    </source>
</evidence>
<name>A0A2P7S8C6_9HYPH</name>
<reference evidence="3 4" key="1">
    <citation type="submission" date="2018-03" db="EMBL/GenBank/DDBJ databases">
        <title>The draft genome of Mesorhizobium sp. 6GN-30.</title>
        <authorList>
            <person name="Liu L."/>
            <person name="Li L."/>
            <person name="Wang T."/>
            <person name="Zhang X."/>
            <person name="Liang L."/>
        </authorList>
    </citation>
    <scope>NUCLEOTIDE SEQUENCE [LARGE SCALE GENOMIC DNA]</scope>
    <source>
        <strain evidence="3 4">6GN30</strain>
    </source>
</reference>
<keyword evidence="4" id="KW-1185">Reference proteome</keyword>
<dbReference type="RefSeq" id="WP_106772950.1">
    <property type="nucleotide sequence ID" value="NZ_PXYK01000013.1"/>
</dbReference>
<dbReference type="EMBL" id="PXYK01000013">
    <property type="protein sequence ID" value="PSJ58724.1"/>
    <property type="molecule type" value="Genomic_DNA"/>
</dbReference>
<dbReference type="OrthoDB" id="8449218at2"/>
<accession>A0A2P7S8C6</accession>